<dbReference type="PROSITE" id="PS50977">
    <property type="entry name" value="HTH_TETR_2"/>
    <property type="match status" value="1"/>
</dbReference>
<dbReference type="PANTHER" id="PTHR30055">
    <property type="entry name" value="HTH-TYPE TRANSCRIPTIONAL REGULATOR RUTR"/>
    <property type="match status" value="1"/>
</dbReference>
<evidence type="ECO:0000313" key="8">
    <source>
        <dbReference type="Proteomes" id="UP000199400"/>
    </source>
</evidence>
<sequence length="192" mass="20800">MSEQLMTEAAVSLLVERGIAGTTLAGIGERSGYSRGLVTHRFGSKAGLLAHVHDSIAAEWLRRVQAVVGRATGVAALQRVTDALYQFIVDEPKGLRAMYLLRYASIDPSAEYRANVAKLNRAHVRALTRWIEEGQAHGEIAAGVDPGLAAELFASVVDGLLYRWLVNPDIPVKELHGLMRAHIARALRAAQA</sequence>
<dbReference type="Pfam" id="PF00440">
    <property type="entry name" value="TetR_N"/>
    <property type="match status" value="1"/>
</dbReference>
<evidence type="ECO:0000259" key="6">
    <source>
        <dbReference type="PROSITE" id="PS50977"/>
    </source>
</evidence>
<feature type="domain" description="HTH tetR-type" evidence="6">
    <location>
        <begin position="1"/>
        <end position="60"/>
    </location>
</feature>
<proteinExistence type="predicted"/>
<evidence type="ECO:0000313" key="7">
    <source>
        <dbReference type="EMBL" id="SFD74738.1"/>
    </source>
</evidence>
<dbReference type="InterPro" id="IPR009057">
    <property type="entry name" value="Homeodomain-like_sf"/>
</dbReference>
<dbReference type="InterPro" id="IPR001647">
    <property type="entry name" value="HTH_TetR"/>
</dbReference>
<accession>A0A1I1UYG3</accession>
<dbReference type="InterPro" id="IPR036271">
    <property type="entry name" value="Tet_transcr_reg_TetR-rel_C_sf"/>
</dbReference>
<keyword evidence="8" id="KW-1185">Reference proteome</keyword>
<dbReference type="SUPFAM" id="SSF46689">
    <property type="entry name" value="Homeodomain-like"/>
    <property type="match status" value="1"/>
</dbReference>
<dbReference type="InterPro" id="IPR039538">
    <property type="entry name" value="BetI_C"/>
</dbReference>
<dbReference type="SUPFAM" id="SSF48498">
    <property type="entry name" value="Tetracyclin repressor-like, C-terminal domain"/>
    <property type="match status" value="1"/>
</dbReference>
<dbReference type="InterPro" id="IPR050109">
    <property type="entry name" value="HTH-type_TetR-like_transc_reg"/>
</dbReference>
<keyword evidence="1" id="KW-0678">Repressor</keyword>
<dbReference type="Gene3D" id="1.10.357.10">
    <property type="entry name" value="Tetracycline Repressor, domain 2"/>
    <property type="match status" value="1"/>
</dbReference>
<dbReference type="GO" id="GO:0003700">
    <property type="term" value="F:DNA-binding transcription factor activity"/>
    <property type="evidence" value="ECO:0007669"/>
    <property type="project" value="TreeGrafter"/>
</dbReference>
<dbReference type="GO" id="GO:0000976">
    <property type="term" value="F:transcription cis-regulatory region binding"/>
    <property type="evidence" value="ECO:0007669"/>
    <property type="project" value="TreeGrafter"/>
</dbReference>
<evidence type="ECO:0000256" key="2">
    <source>
        <dbReference type="ARBA" id="ARBA00023015"/>
    </source>
</evidence>
<dbReference type="Proteomes" id="UP000199400">
    <property type="component" value="Unassembled WGS sequence"/>
</dbReference>
<dbReference type="PANTHER" id="PTHR30055:SF234">
    <property type="entry name" value="HTH-TYPE TRANSCRIPTIONAL REGULATOR BETI"/>
    <property type="match status" value="1"/>
</dbReference>
<keyword evidence="3 5" id="KW-0238">DNA-binding</keyword>
<feature type="DNA-binding region" description="H-T-H motif" evidence="5">
    <location>
        <begin position="23"/>
        <end position="42"/>
    </location>
</feature>
<dbReference type="STRING" id="54.SAMN02745121_01330"/>
<dbReference type="PRINTS" id="PR00455">
    <property type="entry name" value="HTHTETR"/>
</dbReference>
<keyword evidence="2" id="KW-0805">Transcription regulation</keyword>
<gene>
    <name evidence="7" type="ORF">SAMN02745121_01330</name>
</gene>
<reference evidence="8" key="1">
    <citation type="submission" date="2016-10" db="EMBL/GenBank/DDBJ databases">
        <authorList>
            <person name="Varghese N."/>
            <person name="Submissions S."/>
        </authorList>
    </citation>
    <scope>NUCLEOTIDE SEQUENCE [LARGE SCALE GENOMIC DNA]</scope>
    <source>
        <strain evidence="8">ATCC 25963</strain>
    </source>
</reference>
<name>A0A1I1UYG3_9BACT</name>
<evidence type="ECO:0000256" key="5">
    <source>
        <dbReference type="PROSITE-ProRule" id="PRU00335"/>
    </source>
</evidence>
<protein>
    <submittedName>
        <fullName evidence="7">Transcriptional regulator, TetR family</fullName>
    </submittedName>
</protein>
<dbReference type="Pfam" id="PF13977">
    <property type="entry name" value="TetR_C_6"/>
    <property type="match status" value="1"/>
</dbReference>
<evidence type="ECO:0000256" key="3">
    <source>
        <dbReference type="ARBA" id="ARBA00023125"/>
    </source>
</evidence>
<evidence type="ECO:0000256" key="4">
    <source>
        <dbReference type="ARBA" id="ARBA00023163"/>
    </source>
</evidence>
<keyword evidence="4" id="KW-0804">Transcription</keyword>
<evidence type="ECO:0000256" key="1">
    <source>
        <dbReference type="ARBA" id="ARBA00022491"/>
    </source>
</evidence>
<dbReference type="RefSeq" id="WP_245913795.1">
    <property type="nucleotide sequence ID" value="NZ_FOMX01000004.1"/>
</dbReference>
<dbReference type="AlphaFoldDB" id="A0A1I1UYG3"/>
<dbReference type="EMBL" id="FOMX01000004">
    <property type="protein sequence ID" value="SFD74738.1"/>
    <property type="molecule type" value="Genomic_DNA"/>
</dbReference>
<organism evidence="7 8">
    <name type="scientific">Nannocystis exedens</name>
    <dbReference type="NCBI Taxonomy" id="54"/>
    <lineage>
        <taxon>Bacteria</taxon>
        <taxon>Pseudomonadati</taxon>
        <taxon>Myxococcota</taxon>
        <taxon>Polyangia</taxon>
        <taxon>Nannocystales</taxon>
        <taxon>Nannocystaceae</taxon>
        <taxon>Nannocystis</taxon>
    </lineage>
</organism>